<dbReference type="InterPro" id="IPR027417">
    <property type="entry name" value="P-loop_NTPase"/>
</dbReference>
<reference evidence="11" key="1">
    <citation type="journal article" date="2020" name="mSystems">
        <title>Genome- and Community-Level Interaction Insights into Carbon Utilization and Element Cycling Functions of Hydrothermarchaeota in Hydrothermal Sediment.</title>
        <authorList>
            <person name="Zhou Z."/>
            <person name="Liu Y."/>
            <person name="Xu W."/>
            <person name="Pan J."/>
            <person name="Luo Z.H."/>
            <person name="Li M."/>
        </authorList>
    </citation>
    <scope>NUCLEOTIDE SEQUENCE [LARGE SCALE GENOMIC DNA]</scope>
    <source>
        <strain evidence="11">SpSt-456</strain>
    </source>
</reference>
<dbReference type="PANTHER" id="PTHR32071:SF113">
    <property type="entry name" value="ALGINATE BIOSYNTHESIS TRANSCRIPTIONAL REGULATORY PROTEIN ALGB"/>
    <property type="match status" value="1"/>
</dbReference>
<dbReference type="InterPro" id="IPR001789">
    <property type="entry name" value="Sig_transdc_resp-reg_receiver"/>
</dbReference>
<keyword evidence="3" id="KW-0067">ATP-binding</keyword>
<dbReference type="GO" id="GO:0006355">
    <property type="term" value="P:regulation of DNA-templated transcription"/>
    <property type="evidence" value="ECO:0007669"/>
    <property type="project" value="InterPro"/>
</dbReference>
<dbReference type="PROSITE" id="PS50045">
    <property type="entry name" value="SIGMA54_INTERACT_4"/>
    <property type="match status" value="1"/>
</dbReference>
<dbReference type="CDD" id="cd00009">
    <property type="entry name" value="AAA"/>
    <property type="match status" value="1"/>
</dbReference>
<feature type="domain" description="Sigma-54 factor interaction" evidence="9">
    <location>
        <begin position="143"/>
        <end position="372"/>
    </location>
</feature>
<comment type="caution">
    <text evidence="11">The sequence shown here is derived from an EMBL/GenBank/DDBJ whole genome shotgun (WGS) entry which is preliminary data.</text>
</comment>
<dbReference type="Pfam" id="PF02954">
    <property type="entry name" value="HTH_8"/>
    <property type="match status" value="1"/>
</dbReference>
<feature type="modified residue" description="4-aspartylphosphate" evidence="8">
    <location>
        <position position="57"/>
    </location>
</feature>
<dbReference type="Gene3D" id="3.40.50.300">
    <property type="entry name" value="P-loop containing nucleotide triphosphate hydrolases"/>
    <property type="match status" value="1"/>
</dbReference>
<dbReference type="InterPro" id="IPR003593">
    <property type="entry name" value="AAA+_ATPase"/>
</dbReference>
<keyword evidence="7" id="KW-0804">Transcription</keyword>
<keyword evidence="1 8" id="KW-0597">Phosphoprotein</keyword>
<dbReference type="SUPFAM" id="SSF46689">
    <property type="entry name" value="Homeodomain-like"/>
    <property type="match status" value="1"/>
</dbReference>
<evidence type="ECO:0000313" key="11">
    <source>
        <dbReference type="EMBL" id="HFK96384.1"/>
    </source>
</evidence>
<dbReference type="EMBL" id="DSTK01000012">
    <property type="protein sequence ID" value="HFK96384.1"/>
    <property type="molecule type" value="Genomic_DNA"/>
</dbReference>
<evidence type="ECO:0000256" key="4">
    <source>
        <dbReference type="ARBA" id="ARBA00023012"/>
    </source>
</evidence>
<evidence type="ECO:0000259" key="9">
    <source>
        <dbReference type="PROSITE" id="PS50045"/>
    </source>
</evidence>
<dbReference type="SUPFAM" id="SSF52540">
    <property type="entry name" value="P-loop containing nucleoside triphosphate hydrolases"/>
    <property type="match status" value="1"/>
</dbReference>
<evidence type="ECO:0000256" key="8">
    <source>
        <dbReference type="PROSITE-ProRule" id="PRU00169"/>
    </source>
</evidence>
<dbReference type="PROSITE" id="PS00675">
    <property type="entry name" value="SIGMA54_INTERACT_1"/>
    <property type="match status" value="1"/>
</dbReference>
<dbReference type="InterPro" id="IPR011006">
    <property type="entry name" value="CheY-like_superfamily"/>
</dbReference>
<name>A0A832EID5_9BACT</name>
<dbReference type="FunFam" id="3.40.50.2300:FF:000018">
    <property type="entry name" value="DNA-binding transcriptional regulator NtrC"/>
    <property type="match status" value="1"/>
</dbReference>
<evidence type="ECO:0000256" key="5">
    <source>
        <dbReference type="ARBA" id="ARBA00023015"/>
    </source>
</evidence>
<dbReference type="Pfam" id="PF00072">
    <property type="entry name" value="Response_reg"/>
    <property type="match status" value="1"/>
</dbReference>
<evidence type="ECO:0000256" key="1">
    <source>
        <dbReference type="ARBA" id="ARBA00022553"/>
    </source>
</evidence>
<dbReference type="SUPFAM" id="SSF52172">
    <property type="entry name" value="CheY-like"/>
    <property type="match status" value="1"/>
</dbReference>
<dbReference type="PANTHER" id="PTHR32071">
    <property type="entry name" value="TRANSCRIPTIONAL REGULATORY PROTEIN"/>
    <property type="match status" value="1"/>
</dbReference>
<dbReference type="AlphaFoldDB" id="A0A832EID5"/>
<dbReference type="PRINTS" id="PR01590">
    <property type="entry name" value="HTHFIS"/>
</dbReference>
<sequence length="476" mass="53191">MAQHADGRILVVDDERSMREFLEIMLQKDGYAVRCAASGVEALELLKHQAFDLVITDIRMKPVDGLEVLRQCKQLSPSTVVVIISAYASTETAVAAMREGAYDYLPKPFKIDEMRRVIQNALKTRGGEPPAHARQGPLYFGCMIGESPAMKKIYELIERVSATTSNVLITGESGTGKELVAKAIHRRSPRADKPFVAVNCAGVPESLMESELFGSRKGAFTGAASDRKGLVEAAQGGTLFLDEIGELSPALQVKLLRVVQEKTIRMVGDTADIPVDVRIISATNRDLEQMVIDRQFREDLYFRLNVIHLRMPPLRERREDIPLLADYFLAKFSKAFGKDIQKISSYAMDILKSYDFPGNVRELENIIERGVALESSSIILPESLTIAAYRRKRHDDDKDTLRPVLPPEGLDLPRFLADLEKSLLLQALERSGGSKQKAAQLLGLTFRSFRYRLLKHGLTTEDEEDEPGTRSPQRSF</sequence>
<dbReference type="GO" id="GO:0000160">
    <property type="term" value="P:phosphorelay signal transduction system"/>
    <property type="evidence" value="ECO:0007669"/>
    <property type="project" value="UniProtKB-KW"/>
</dbReference>
<dbReference type="InterPro" id="IPR002078">
    <property type="entry name" value="Sigma_54_int"/>
</dbReference>
<dbReference type="GO" id="GO:0043565">
    <property type="term" value="F:sequence-specific DNA binding"/>
    <property type="evidence" value="ECO:0007669"/>
    <property type="project" value="InterPro"/>
</dbReference>
<dbReference type="FunFam" id="3.40.50.300:FF:000006">
    <property type="entry name" value="DNA-binding transcriptional regulator NtrC"/>
    <property type="match status" value="1"/>
</dbReference>
<proteinExistence type="predicted"/>
<keyword evidence="4" id="KW-0902">Two-component regulatory system</keyword>
<dbReference type="InterPro" id="IPR002197">
    <property type="entry name" value="HTH_Fis"/>
</dbReference>
<dbReference type="Pfam" id="PF00158">
    <property type="entry name" value="Sigma54_activat"/>
    <property type="match status" value="1"/>
</dbReference>
<keyword evidence="5" id="KW-0805">Transcription regulation</keyword>
<dbReference type="InterPro" id="IPR025943">
    <property type="entry name" value="Sigma_54_int_dom_ATP-bd_2"/>
</dbReference>
<dbReference type="Gene3D" id="1.10.10.60">
    <property type="entry name" value="Homeodomain-like"/>
    <property type="match status" value="1"/>
</dbReference>
<dbReference type="PROSITE" id="PS50110">
    <property type="entry name" value="RESPONSE_REGULATORY"/>
    <property type="match status" value="1"/>
</dbReference>
<feature type="domain" description="Response regulatory" evidence="10">
    <location>
        <begin position="8"/>
        <end position="122"/>
    </location>
</feature>
<evidence type="ECO:0000256" key="2">
    <source>
        <dbReference type="ARBA" id="ARBA00022741"/>
    </source>
</evidence>
<evidence type="ECO:0000259" key="10">
    <source>
        <dbReference type="PROSITE" id="PS50110"/>
    </source>
</evidence>
<dbReference type="SMART" id="SM00448">
    <property type="entry name" value="REC"/>
    <property type="match status" value="1"/>
</dbReference>
<evidence type="ECO:0000256" key="3">
    <source>
        <dbReference type="ARBA" id="ARBA00022840"/>
    </source>
</evidence>
<dbReference type="Pfam" id="PF25601">
    <property type="entry name" value="AAA_lid_14"/>
    <property type="match status" value="1"/>
</dbReference>
<dbReference type="PROSITE" id="PS00688">
    <property type="entry name" value="SIGMA54_INTERACT_3"/>
    <property type="match status" value="1"/>
</dbReference>
<dbReference type="PROSITE" id="PS00676">
    <property type="entry name" value="SIGMA54_INTERACT_2"/>
    <property type="match status" value="1"/>
</dbReference>
<organism evidence="11">
    <name type="scientific">Desulfacinum infernum</name>
    <dbReference type="NCBI Taxonomy" id="35837"/>
    <lineage>
        <taxon>Bacteria</taxon>
        <taxon>Pseudomonadati</taxon>
        <taxon>Thermodesulfobacteriota</taxon>
        <taxon>Syntrophobacteria</taxon>
        <taxon>Syntrophobacterales</taxon>
        <taxon>Syntrophobacteraceae</taxon>
        <taxon>Desulfacinum</taxon>
    </lineage>
</organism>
<evidence type="ECO:0000256" key="6">
    <source>
        <dbReference type="ARBA" id="ARBA00023125"/>
    </source>
</evidence>
<dbReference type="Gene3D" id="1.10.8.60">
    <property type="match status" value="1"/>
</dbReference>
<keyword evidence="2" id="KW-0547">Nucleotide-binding</keyword>
<dbReference type="SMART" id="SM00382">
    <property type="entry name" value="AAA"/>
    <property type="match status" value="1"/>
</dbReference>
<dbReference type="Gene3D" id="3.40.50.2300">
    <property type="match status" value="1"/>
</dbReference>
<evidence type="ECO:0000256" key="7">
    <source>
        <dbReference type="ARBA" id="ARBA00023163"/>
    </source>
</evidence>
<dbReference type="InterPro" id="IPR058031">
    <property type="entry name" value="AAA_lid_NorR"/>
</dbReference>
<accession>A0A832EID5</accession>
<protein>
    <submittedName>
        <fullName evidence="11">Sigma-54-dependent Fis family transcriptional regulator</fullName>
    </submittedName>
</protein>
<dbReference type="InterPro" id="IPR025944">
    <property type="entry name" value="Sigma_54_int_dom_CS"/>
</dbReference>
<dbReference type="GO" id="GO:0005524">
    <property type="term" value="F:ATP binding"/>
    <property type="evidence" value="ECO:0007669"/>
    <property type="project" value="UniProtKB-KW"/>
</dbReference>
<dbReference type="InterPro" id="IPR025662">
    <property type="entry name" value="Sigma_54_int_dom_ATP-bd_1"/>
</dbReference>
<keyword evidence="6" id="KW-0238">DNA-binding</keyword>
<gene>
    <name evidence="11" type="ORF">ENS06_03540</name>
</gene>
<dbReference type="InterPro" id="IPR009057">
    <property type="entry name" value="Homeodomain-like_sf"/>
</dbReference>